<evidence type="ECO:0000256" key="1">
    <source>
        <dbReference type="ARBA" id="ARBA00012528"/>
    </source>
</evidence>
<keyword evidence="3" id="KW-0812">Transmembrane</keyword>
<dbReference type="InterPro" id="IPR043128">
    <property type="entry name" value="Rev_trsase/Diguanyl_cyclase"/>
</dbReference>
<dbReference type="PANTHER" id="PTHR45138">
    <property type="entry name" value="REGULATORY COMPONENTS OF SENSORY TRANSDUCTION SYSTEM"/>
    <property type="match status" value="1"/>
</dbReference>
<dbReference type="InterPro" id="IPR050469">
    <property type="entry name" value="Diguanylate_Cyclase"/>
</dbReference>
<evidence type="ECO:0000256" key="2">
    <source>
        <dbReference type="ARBA" id="ARBA00034247"/>
    </source>
</evidence>
<reference evidence="6" key="1">
    <citation type="journal article" date="2019" name="Int. J. Syst. Evol. Microbiol.">
        <title>The Global Catalogue of Microorganisms (GCM) 10K type strain sequencing project: providing services to taxonomists for standard genome sequencing and annotation.</title>
        <authorList>
            <consortium name="The Broad Institute Genomics Platform"/>
            <consortium name="The Broad Institute Genome Sequencing Center for Infectious Disease"/>
            <person name="Wu L."/>
            <person name="Ma J."/>
        </authorList>
    </citation>
    <scope>NUCLEOTIDE SEQUENCE [LARGE SCALE GENOMIC DNA]</scope>
    <source>
        <strain evidence="6">CGMCC 1.13587</strain>
    </source>
</reference>
<evidence type="ECO:0000256" key="3">
    <source>
        <dbReference type="SAM" id="Phobius"/>
    </source>
</evidence>
<feature type="domain" description="GGDEF" evidence="4">
    <location>
        <begin position="430"/>
        <end position="565"/>
    </location>
</feature>
<dbReference type="EMBL" id="JBHSNG010000002">
    <property type="protein sequence ID" value="MFC5579930.1"/>
    <property type="molecule type" value="Genomic_DNA"/>
</dbReference>
<comment type="catalytic activity">
    <reaction evidence="2">
        <text>2 GTP = 3',3'-c-di-GMP + 2 diphosphate</text>
        <dbReference type="Rhea" id="RHEA:24898"/>
        <dbReference type="ChEBI" id="CHEBI:33019"/>
        <dbReference type="ChEBI" id="CHEBI:37565"/>
        <dbReference type="ChEBI" id="CHEBI:58805"/>
        <dbReference type="EC" id="2.7.7.65"/>
    </reaction>
</comment>
<dbReference type="SUPFAM" id="SSF48452">
    <property type="entry name" value="TPR-like"/>
    <property type="match status" value="1"/>
</dbReference>
<dbReference type="CDD" id="cd01949">
    <property type="entry name" value="GGDEF"/>
    <property type="match status" value="1"/>
</dbReference>
<feature type="transmembrane region" description="Helical" evidence="3">
    <location>
        <begin position="370"/>
        <end position="387"/>
    </location>
</feature>
<evidence type="ECO:0000313" key="6">
    <source>
        <dbReference type="Proteomes" id="UP001596111"/>
    </source>
</evidence>
<dbReference type="NCBIfam" id="TIGR00254">
    <property type="entry name" value="GGDEF"/>
    <property type="match status" value="1"/>
</dbReference>
<dbReference type="InterPro" id="IPR029787">
    <property type="entry name" value="Nucleotide_cyclase"/>
</dbReference>
<organism evidence="5 6">
    <name type="scientific">Rhodanobacter terrae</name>
    <dbReference type="NCBI Taxonomy" id="418647"/>
    <lineage>
        <taxon>Bacteria</taxon>
        <taxon>Pseudomonadati</taxon>
        <taxon>Pseudomonadota</taxon>
        <taxon>Gammaproteobacteria</taxon>
        <taxon>Lysobacterales</taxon>
        <taxon>Rhodanobacteraceae</taxon>
        <taxon>Rhodanobacter</taxon>
    </lineage>
</organism>
<keyword evidence="6" id="KW-1185">Reference proteome</keyword>
<keyword evidence="3" id="KW-0472">Membrane</keyword>
<dbReference type="SUPFAM" id="SSF55073">
    <property type="entry name" value="Nucleotide cyclase"/>
    <property type="match status" value="1"/>
</dbReference>
<evidence type="ECO:0000259" key="4">
    <source>
        <dbReference type="PROSITE" id="PS50887"/>
    </source>
</evidence>
<dbReference type="PANTHER" id="PTHR45138:SF9">
    <property type="entry name" value="DIGUANYLATE CYCLASE DGCM-RELATED"/>
    <property type="match status" value="1"/>
</dbReference>
<dbReference type="Pfam" id="PF00990">
    <property type="entry name" value="GGDEF"/>
    <property type="match status" value="1"/>
</dbReference>
<dbReference type="Gene3D" id="1.25.40.10">
    <property type="entry name" value="Tetratricopeptide repeat domain"/>
    <property type="match status" value="1"/>
</dbReference>
<keyword evidence="3" id="KW-1133">Transmembrane helix</keyword>
<dbReference type="InterPro" id="IPR011990">
    <property type="entry name" value="TPR-like_helical_dom_sf"/>
</dbReference>
<dbReference type="Gene3D" id="3.30.70.270">
    <property type="match status" value="1"/>
</dbReference>
<dbReference type="SMART" id="SM00267">
    <property type="entry name" value="GGDEF"/>
    <property type="match status" value="1"/>
</dbReference>
<comment type="caution">
    <text evidence="5">The sequence shown here is derived from an EMBL/GenBank/DDBJ whole genome shotgun (WGS) entry which is preliminary data.</text>
</comment>
<dbReference type="Proteomes" id="UP001596111">
    <property type="component" value="Unassembled WGS sequence"/>
</dbReference>
<name>A0ABW0ST94_9GAMM</name>
<dbReference type="InterPro" id="IPR000160">
    <property type="entry name" value="GGDEF_dom"/>
</dbReference>
<dbReference type="PROSITE" id="PS50887">
    <property type="entry name" value="GGDEF"/>
    <property type="match status" value="1"/>
</dbReference>
<accession>A0ABW0ST94</accession>
<dbReference type="RefSeq" id="WP_377323970.1">
    <property type="nucleotide sequence ID" value="NZ_JBHSNG010000002.1"/>
</dbReference>
<dbReference type="EC" id="2.7.7.65" evidence="1"/>
<evidence type="ECO:0000313" key="5">
    <source>
        <dbReference type="EMBL" id="MFC5579930.1"/>
    </source>
</evidence>
<sequence length="580" mass="64576">MGTAVAAVPTSDDFSRLLKHADSIKTSDHPEFLQLMKRLGGETTRLSPQQQMYLRYLQAWGIGYQGDYETATPLLNAVITESTDATLRFRAGTTLVNMLSIGSHYEEAFAQISQLLDQLPQIADKDARIQTLGVASMLYNDAGQYDLGLNYANQMLRENPVGDGDCKGRFLQVQSLYESGKFSTLDRQSSEAIDACNKKSEFLFANLIRFNVANFDIEHGQSAAAIELLQKNYADVQRIGYPELTSDFDASLAQAYWNEGGIALAKQYAKAAVDGGVKHEFTKSLTNAYALLYLIEKKQGDLDAALSYHEKYMAADKGYLNDVSAKALAYQTVKQQVLAKKLQIDTLNKQNQILTLQQTLAKKAAETSRLYIILLLIVLASIALWTYRVKRSQLRFMKLARRDGLTGIFNRQHFVNEAELQLRYCRKSERQACLVLIDLDHFKVVNDTHGHAVGDRVLKRAVEACQQHLRSTDIFGRLGGEEFGIVLPECTLEQALNRAEQIRVAIATATSGDDDDTPGIPISASFGVATIARSGYELRQLLIHADDGLYLSKREGRNRVSVCYDTQPRQRVAGVATDRA</sequence>
<gene>
    <name evidence="5" type="ORF">ACFPPB_02185</name>
</gene>
<proteinExistence type="predicted"/>
<protein>
    <recommendedName>
        <fullName evidence="1">diguanylate cyclase</fullName>
        <ecNumber evidence="1">2.7.7.65</ecNumber>
    </recommendedName>
</protein>